<accession>A0A165QQH0</accession>
<gene>
    <name evidence="9" type="ORF">EXIGLDRAFT_758246</name>
</gene>
<feature type="compositionally biased region" description="Polar residues" evidence="7">
    <location>
        <begin position="922"/>
        <end position="931"/>
    </location>
</feature>
<proteinExistence type="inferred from homology"/>
<keyword evidence="5" id="KW-0498">Mitosis</keyword>
<feature type="domain" description="TOG" evidence="8">
    <location>
        <begin position="156"/>
        <end position="432"/>
    </location>
</feature>
<dbReference type="PANTHER" id="PTHR36417:SF2">
    <property type="entry name" value="SELENOPROTEIN DOMAIN PROTEIN (AFU_ORTHOLOGUE AFUA_1G05220)"/>
    <property type="match status" value="1"/>
</dbReference>
<evidence type="ECO:0000313" key="9">
    <source>
        <dbReference type="EMBL" id="KZW03935.1"/>
    </source>
</evidence>
<evidence type="ECO:0000256" key="7">
    <source>
        <dbReference type="SAM" id="MobiDB-lite"/>
    </source>
</evidence>
<dbReference type="STRING" id="1314781.A0A165QQH0"/>
<dbReference type="Gene3D" id="1.25.10.10">
    <property type="entry name" value="Leucine-rich Repeat Variant"/>
    <property type="match status" value="2"/>
</dbReference>
<keyword evidence="4" id="KW-0493">Microtubule</keyword>
<feature type="region of interest" description="Disordered" evidence="7">
    <location>
        <begin position="778"/>
        <end position="942"/>
    </location>
</feature>
<dbReference type="Pfam" id="PF10262">
    <property type="entry name" value="Rdx"/>
    <property type="match status" value="1"/>
</dbReference>
<name>A0A165QQH0_EXIGL</name>
<dbReference type="GO" id="GO:0005819">
    <property type="term" value="C:spindle"/>
    <property type="evidence" value="ECO:0007669"/>
    <property type="project" value="UniProtKB-SubCell"/>
</dbReference>
<dbReference type="SMART" id="SM01349">
    <property type="entry name" value="TOG"/>
    <property type="match status" value="2"/>
</dbReference>
<comment type="subcellular location">
    <subcellularLocation>
        <location evidence="1">Cytoplasm</location>
        <location evidence="1">Cytoskeleton</location>
        <location evidence="1">Spindle</location>
    </subcellularLocation>
</comment>
<feature type="compositionally biased region" description="Low complexity" evidence="7">
    <location>
        <begin position="797"/>
        <end position="813"/>
    </location>
</feature>
<dbReference type="EMBL" id="KV425882">
    <property type="protein sequence ID" value="KZW03935.1"/>
    <property type="molecule type" value="Genomic_DNA"/>
</dbReference>
<dbReference type="GO" id="GO:0005874">
    <property type="term" value="C:microtubule"/>
    <property type="evidence" value="ECO:0007669"/>
    <property type="project" value="UniProtKB-KW"/>
</dbReference>
<dbReference type="Pfam" id="PF12348">
    <property type="entry name" value="CLASP_N"/>
    <property type="match status" value="1"/>
</dbReference>
<dbReference type="InterPro" id="IPR016024">
    <property type="entry name" value="ARM-type_fold"/>
</dbReference>
<evidence type="ECO:0000256" key="4">
    <source>
        <dbReference type="ARBA" id="ARBA00022701"/>
    </source>
</evidence>
<dbReference type="Gene3D" id="3.40.30.10">
    <property type="entry name" value="Glutaredoxin"/>
    <property type="match status" value="1"/>
</dbReference>
<evidence type="ECO:0000256" key="2">
    <source>
        <dbReference type="ARBA" id="ARBA00009549"/>
    </source>
</evidence>
<feature type="compositionally biased region" description="Polar residues" evidence="7">
    <location>
        <begin position="875"/>
        <end position="884"/>
    </location>
</feature>
<feature type="compositionally biased region" description="Polar residues" evidence="7">
    <location>
        <begin position="449"/>
        <end position="464"/>
    </location>
</feature>
<feature type="domain" description="TOG" evidence="8">
    <location>
        <begin position="506"/>
        <end position="747"/>
    </location>
</feature>
<feature type="region of interest" description="Disordered" evidence="7">
    <location>
        <begin position="1154"/>
        <end position="1180"/>
    </location>
</feature>
<evidence type="ECO:0000256" key="5">
    <source>
        <dbReference type="ARBA" id="ARBA00022776"/>
    </source>
</evidence>
<evidence type="ECO:0000313" key="10">
    <source>
        <dbReference type="Proteomes" id="UP000077266"/>
    </source>
</evidence>
<feature type="region of interest" description="Disordered" evidence="7">
    <location>
        <begin position="1074"/>
        <end position="1100"/>
    </location>
</feature>
<feature type="compositionally biased region" description="Polar residues" evidence="7">
    <location>
        <begin position="1154"/>
        <end position="1164"/>
    </location>
</feature>
<dbReference type="InterPro" id="IPR011893">
    <property type="entry name" value="Selenoprotein_Rdx-typ"/>
</dbReference>
<dbReference type="NCBIfam" id="TIGR02174">
    <property type="entry name" value="CXXU_selWTH"/>
    <property type="match status" value="1"/>
</dbReference>
<organism evidence="9 10">
    <name type="scientific">Exidia glandulosa HHB12029</name>
    <dbReference type="NCBI Taxonomy" id="1314781"/>
    <lineage>
        <taxon>Eukaryota</taxon>
        <taxon>Fungi</taxon>
        <taxon>Dikarya</taxon>
        <taxon>Basidiomycota</taxon>
        <taxon>Agaricomycotina</taxon>
        <taxon>Agaricomycetes</taxon>
        <taxon>Auriculariales</taxon>
        <taxon>Exidiaceae</taxon>
        <taxon>Exidia</taxon>
    </lineage>
</organism>
<feature type="compositionally biased region" description="Low complexity" evidence="7">
    <location>
        <begin position="480"/>
        <end position="493"/>
    </location>
</feature>
<feature type="region of interest" description="Disordered" evidence="7">
    <location>
        <begin position="123"/>
        <end position="158"/>
    </location>
</feature>
<evidence type="ECO:0000256" key="3">
    <source>
        <dbReference type="ARBA" id="ARBA00022618"/>
    </source>
</evidence>
<feature type="compositionally biased region" description="Polar residues" evidence="7">
    <location>
        <begin position="1074"/>
        <end position="1091"/>
    </location>
</feature>
<keyword evidence="6" id="KW-0676">Redox-active center</keyword>
<evidence type="ECO:0000256" key="6">
    <source>
        <dbReference type="ARBA" id="ARBA00023284"/>
    </source>
</evidence>
<dbReference type="InterPro" id="IPR024395">
    <property type="entry name" value="CLASP_N_dom"/>
</dbReference>
<feature type="region of interest" description="Disordered" evidence="7">
    <location>
        <begin position="433"/>
        <end position="499"/>
    </location>
</feature>
<dbReference type="InParanoid" id="A0A165QQH0"/>
<dbReference type="Proteomes" id="UP000077266">
    <property type="component" value="Unassembled WGS sequence"/>
</dbReference>
<dbReference type="GO" id="GO:0051301">
    <property type="term" value="P:cell division"/>
    <property type="evidence" value="ECO:0007669"/>
    <property type="project" value="UniProtKB-KW"/>
</dbReference>
<keyword evidence="3" id="KW-0132">Cell division</keyword>
<feature type="region of interest" description="Disordered" evidence="7">
    <location>
        <begin position="972"/>
        <end position="1004"/>
    </location>
</feature>
<feature type="compositionally biased region" description="Low complexity" evidence="7">
    <location>
        <begin position="1165"/>
        <end position="1180"/>
    </location>
</feature>
<protein>
    <recommendedName>
        <fullName evidence="8">TOG domain-containing protein</fullName>
    </recommendedName>
</protein>
<evidence type="ECO:0000259" key="8">
    <source>
        <dbReference type="SMART" id="SM01349"/>
    </source>
</evidence>
<sequence>MADDCATGNCEPQTAAIQESTPLSADVVPPDVLPTPRVTIEFCDRCRWLHRATWFQTELALTFPPPALKAITLIPQNSPETGGRFRVWLTHSQGTSLLWDRKTEGGFPELKVLKQRVRDVVQPGQSLGHSDAKKREQTLHGEHARRKVRTAHQPGKVPRRVQTVSNAPHVAEKFALLDADVKVEALTKLQAEFESGAEVHETDALVATLKTCLRLPNQHVQTAALAAIAPFFPLLVTSSHAPLPSSNSSSSSVMGEAATLRHAVTAFLAPGGVLDRLGDNRDKAREKAREALVAIATVVFKHGGQPMPAAVAARLQKAPETPLATLERFLREGAFASKTWRVREQMIISLVQIRRVNPGFPLRPFLPHLVDALEDADATVRDCARESIVQIFSSASVTDAARADLKKEMIKKGVRKTIVDSVLARVLNSGAVTPLSEPAESDGGLARQRSGTGVSRTASSSSDVAGQPAPNTARPKSRADTAAPVPVPDAGPVSMDDSVPPVYVASARDLETEMAQMHPHFEGKETEHNWLARDKAILRLRGMLRGDVQTRYPDAYLAGLKAGMLDKSFKTLVSLRTTVAANTCNFYIELITAFGAAVDHHVEALLLNLLKMAGYTKKIVASHTQQVVTTIIERTSCHPKIALHMFASFTTEKMVQTRDYMLQHMRRYIEVHGHRIKHQIEATGGLEQIEKCIKAGVKDSNPSVREQARKAFWVFHEIWPSQAQTIMGTLDATGKKQLEKACPNPAALLSINTAPPPEPKKTSVAAAIAASRAKAKQIAAAPPTLRHQATSTAHAVRASSPPLRSPSRGGIRPASPGVASPPRGRASPTPGGSSMHARTRSGSGGAGQSNTPPSPPPSPPSPKSPRRPAAPVSPLTSVSPQRSTVARPAPQSARTAPVGTVRSVSGTLRAAAAPAPPVHSRSLFTQQTPHKSTPARPSTDDELLLATTNPIPDESDSDSDVERADVVSFSSPYEKYGGAPLTPARTAPSTTHQHELFASPPPPSAMLPEHVVEDAMRARAEQAVSAADRLLELVEPEDDMQMSPFPASLLNSNGAGTRPSPVLKSLDAVQTGITRQASPLTVNGESSTQPPKRSDKRETGWWQTRMSVLEESRKAHAPEAVQVQQLRDVMSLLEQGVADLAALRTLAAVCTNNPAAPQSPTTLTSPLSPNGNGGPMSPSPLNDMSSLTRSLTSDVWLGGKMFDKVFLALVRFLDADTVREAPDVLEHGLVVLWEMLEHQAAYIDGHESEIYSLLFRLRYANRLHVLEGTTEIRDLLAQRLDPIFGLMTVNAALKVFLAEPLPDGITENMRTSSLAFGLIAFAKFIIKLPGEVIEEELPRLKSMLIKSLNEPSSLVVRESATVAIIAAQLVLRDETHLFMLLDGLASDKKNLLTYFFDKHGARGVIEGVTETTGGMERLEKEMRRLDTRMNTPSRPTAA</sequence>
<dbReference type="InterPro" id="IPR036249">
    <property type="entry name" value="Thioredoxin-like_sf"/>
</dbReference>
<dbReference type="SUPFAM" id="SSF52833">
    <property type="entry name" value="Thioredoxin-like"/>
    <property type="match status" value="1"/>
</dbReference>
<dbReference type="InterPro" id="IPR034085">
    <property type="entry name" value="TOG"/>
</dbReference>
<feature type="compositionally biased region" description="Basic and acidic residues" evidence="7">
    <location>
        <begin position="130"/>
        <end position="142"/>
    </location>
</feature>
<reference evidence="9 10" key="1">
    <citation type="journal article" date="2016" name="Mol. Biol. Evol.">
        <title>Comparative Genomics of Early-Diverging Mushroom-Forming Fungi Provides Insights into the Origins of Lignocellulose Decay Capabilities.</title>
        <authorList>
            <person name="Nagy L.G."/>
            <person name="Riley R."/>
            <person name="Tritt A."/>
            <person name="Adam C."/>
            <person name="Daum C."/>
            <person name="Floudas D."/>
            <person name="Sun H."/>
            <person name="Yadav J.S."/>
            <person name="Pangilinan J."/>
            <person name="Larsson K.H."/>
            <person name="Matsuura K."/>
            <person name="Barry K."/>
            <person name="Labutti K."/>
            <person name="Kuo R."/>
            <person name="Ohm R.A."/>
            <person name="Bhattacharya S.S."/>
            <person name="Shirouzu T."/>
            <person name="Yoshinaga Y."/>
            <person name="Martin F.M."/>
            <person name="Grigoriev I.V."/>
            <person name="Hibbett D.S."/>
        </authorList>
    </citation>
    <scope>NUCLEOTIDE SEQUENCE [LARGE SCALE GENOMIC DNA]</scope>
    <source>
        <strain evidence="9 10">HHB12029</strain>
    </source>
</reference>
<keyword evidence="10" id="KW-1185">Reference proteome</keyword>
<evidence type="ECO:0000256" key="1">
    <source>
        <dbReference type="ARBA" id="ARBA00004186"/>
    </source>
</evidence>
<dbReference type="PANTHER" id="PTHR36417">
    <property type="entry name" value="SELENOPROTEIN DOMAIN PROTEIN (AFU_ORTHOLOGUE AFUA_1G05220)"/>
    <property type="match status" value="1"/>
</dbReference>
<keyword evidence="5" id="KW-0131">Cell cycle</keyword>
<feature type="compositionally biased region" description="Pro residues" evidence="7">
    <location>
        <begin position="852"/>
        <end position="863"/>
    </location>
</feature>
<dbReference type="SUPFAM" id="SSF48371">
    <property type="entry name" value="ARM repeat"/>
    <property type="match status" value="1"/>
</dbReference>
<comment type="similarity">
    <text evidence="2">Belongs to the CLASP family.</text>
</comment>
<dbReference type="InterPro" id="IPR011989">
    <property type="entry name" value="ARM-like"/>
</dbReference>
<dbReference type="OrthoDB" id="46159at2759"/>